<dbReference type="Proteomes" id="UP001367508">
    <property type="component" value="Unassembled WGS sequence"/>
</dbReference>
<protein>
    <submittedName>
        <fullName evidence="1">Uncharacterized protein</fullName>
    </submittedName>
</protein>
<dbReference type="AlphaFoldDB" id="A0AAN9L6I4"/>
<evidence type="ECO:0000313" key="2">
    <source>
        <dbReference type="Proteomes" id="UP001367508"/>
    </source>
</evidence>
<sequence length="96" mass="10474">MKLLCDLRASGVFSRSLSSSFRAISPPKKEDLLIPRSCVASWISGSSIEHFRGSFFAFNHQSKENITGIQFSKLLGDVAENTGRLKINESKGIVGA</sequence>
<gene>
    <name evidence="1" type="ORF">VNO77_22696</name>
</gene>
<reference evidence="1 2" key="1">
    <citation type="submission" date="2024-01" db="EMBL/GenBank/DDBJ databases">
        <title>The genomes of 5 underutilized Papilionoideae crops provide insights into root nodulation and disease resistanc.</title>
        <authorList>
            <person name="Jiang F."/>
        </authorList>
    </citation>
    <scope>NUCLEOTIDE SEQUENCE [LARGE SCALE GENOMIC DNA]</scope>
    <source>
        <strain evidence="1">LVBAO_FW01</strain>
        <tissue evidence="1">Leaves</tissue>
    </source>
</reference>
<accession>A0AAN9L6I4</accession>
<proteinExistence type="predicted"/>
<comment type="caution">
    <text evidence="1">The sequence shown here is derived from an EMBL/GenBank/DDBJ whole genome shotgun (WGS) entry which is preliminary data.</text>
</comment>
<organism evidence="1 2">
    <name type="scientific">Canavalia gladiata</name>
    <name type="common">Sword bean</name>
    <name type="synonym">Dolichos gladiatus</name>
    <dbReference type="NCBI Taxonomy" id="3824"/>
    <lineage>
        <taxon>Eukaryota</taxon>
        <taxon>Viridiplantae</taxon>
        <taxon>Streptophyta</taxon>
        <taxon>Embryophyta</taxon>
        <taxon>Tracheophyta</taxon>
        <taxon>Spermatophyta</taxon>
        <taxon>Magnoliopsida</taxon>
        <taxon>eudicotyledons</taxon>
        <taxon>Gunneridae</taxon>
        <taxon>Pentapetalae</taxon>
        <taxon>rosids</taxon>
        <taxon>fabids</taxon>
        <taxon>Fabales</taxon>
        <taxon>Fabaceae</taxon>
        <taxon>Papilionoideae</taxon>
        <taxon>50 kb inversion clade</taxon>
        <taxon>NPAAA clade</taxon>
        <taxon>indigoferoid/millettioid clade</taxon>
        <taxon>Phaseoleae</taxon>
        <taxon>Canavalia</taxon>
    </lineage>
</organism>
<dbReference type="EMBL" id="JAYMYQ010000005">
    <property type="protein sequence ID" value="KAK7328584.1"/>
    <property type="molecule type" value="Genomic_DNA"/>
</dbReference>
<evidence type="ECO:0000313" key="1">
    <source>
        <dbReference type="EMBL" id="KAK7328584.1"/>
    </source>
</evidence>
<keyword evidence="2" id="KW-1185">Reference proteome</keyword>
<name>A0AAN9L6I4_CANGL</name>